<dbReference type="OrthoDB" id="1470350at2759"/>
<keyword evidence="7 13" id="KW-0479">Metal-binding</keyword>
<evidence type="ECO:0000256" key="4">
    <source>
        <dbReference type="ARBA" id="ARBA00010617"/>
    </source>
</evidence>
<evidence type="ECO:0000256" key="13">
    <source>
        <dbReference type="PIRSR" id="PIRSR602401-1"/>
    </source>
</evidence>
<evidence type="ECO:0000256" key="5">
    <source>
        <dbReference type="ARBA" id="ARBA00022617"/>
    </source>
</evidence>
<dbReference type="GO" id="GO:0004497">
    <property type="term" value="F:monooxygenase activity"/>
    <property type="evidence" value="ECO:0007669"/>
    <property type="project" value="UniProtKB-KW"/>
</dbReference>
<dbReference type="InterPro" id="IPR002401">
    <property type="entry name" value="Cyt_P450_E_grp-I"/>
</dbReference>
<dbReference type="Gene3D" id="1.10.630.10">
    <property type="entry name" value="Cytochrome P450"/>
    <property type="match status" value="1"/>
</dbReference>
<evidence type="ECO:0000256" key="14">
    <source>
        <dbReference type="RuleBase" id="RU000461"/>
    </source>
</evidence>
<dbReference type="GO" id="GO:0016020">
    <property type="term" value="C:membrane"/>
    <property type="evidence" value="ECO:0007669"/>
    <property type="project" value="UniProtKB-SubCell"/>
</dbReference>
<dbReference type="Proteomes" id="UP000092154">
    <property type="component" value="Unassembled WGS sequence"/>
</dbReference>
<dbReference type="InterPro" id="IPR001128">
    <property type="entry name" value="Cyt_P450"/>
</dbReference>
<evidence type="ECO:0000256" key="11">
    <source>
        <dbReference type="ARBA" id="ARBA00023033"/>
    </source>
</evidence>
<sequence>MIPVAALCLIAFLAYTLWRNSPPYTLKDIRGPPSPSFWLGIEKVFHHALVGDLEFRWVREYGPTWMAKGCLGEEVLWTADPHALQYVFHTSGYKFFKGIVLDKISHLTTGDSMAVQDSVDHQRHRKIMNPAFGAAQLRSFLPAFRRSAARLSQKWKETIQLGEKTDSCIINVENTLSRITLDVFGEVAFDHRFGVFDNNGEHSELAQAFNNLYVDSSLHPPSWDLIFKATWRYLPRSVLSCVKYLPTKEYRHSSTFLQTAIRTGKALISEKAAGKRSGKDIMSILLQSNLSEDTRFRLSDREMHSQIAVLLISGHSTTSLSLTWLLYELSKHPADQRRIRDEIKAARALAEARGDDDLLPSDLNDMSFTNAVIKEGLRFHPIVPTLIREAKEDCIIPLAQPIETKSGKIVQEISILKGQGIRGSVCAYNRLKSVWGEDADEWNPDRFLHSKKEGSSLGVFSNLMTFSAGNRACIGWRFAILEMQALLVELIENFEYRLPEGVEITRLYAGFMIPMVASKIDEGVQMPLQVSLVN</sequence>
<dbReference type="PROSITE" id="PS00086">
    <property type="entry name" value="CYTOCHROME_P450"/>
    <property type="match status" value="1"/>
</dbReference>
<comment type="pathway">
    <text evidence="3">Secondary metabolite biosynthesis; terpenoid biosynthesis.</text>
</comment>
<comment type="subcellular location">
    <subcellularLocation>
        <location evidence="2">Membrane</location>
    </subcellularLocation>
</comment>
<dbReference type="InterPro" id="IPR036396">
    <property type="entry name" value="Cyt_P450_sf"/>
</dbReference>
<evidence type="ECO:0000256" key="3">
    <source>
        <dbReference type="ARBA" id="ARBA00004721"/>
    </source>
</evidence>
<comment type="cofactor">
    <cofactor evidence="1 13">
        <name>heme</name>
        <dbReference type="ChEBI" id="CHEBI:30413"/>
    </cofactor>
</comment>
<keyword evidence="9 14" id="KW-0560">Oxidoreductase</keyword>
<gene>
    <name evidence="16" type="ORF">K503DRAFT_852192</name>
</gene>
<name>A0A1B7MHU3_9AGAM</name>
<dbReference type="STRING" id="1314800.A0A1B7MHU3"/>
<dbReference type="PANTHER" id="PTHR24305:SF166">
    <property type="entry name" value="CYTOCHROME P450 12A4, MITOCHONDRIAL-RELATED"/>
    <property type="match status" value="1"/>
</dbReference>
<dbReference type="InParanoid" id="A0A1B7MHU3"/>
<keyword evidence="11 14" id="KW-0503">Monooxygenase</keyword>
<keyword evidence="6" id="KW-0812">Transmembrane</keyword>
<dbReference type="GO" id="GO:0005506">
    <property type="term" value="F:iron ion binding"/>
    <property type="evidence" value="ECO:0007669"/>
    <property type="project" value="InterPro"/>
</dbReference>
<dbReference type="PRINTS" id="PR00385">
    <property type="entry name" value="P450"/>
</dbReference>
<dbReference type="AlphaFoldDB" id="A0A1B7MHU3"/>
<evidence type="ECO:0000256" key="9">
    <source>
        <dbReference type="ARBA" id="ARBA00023002"/>
    </source>
</evidence>
<keyword evidence="10 13" id="KW-0408">Iron</keyword>
<feature type="signal peptide" evidence="15">
    <location>
        <begin position="1"/>
        <end position="18"/>
    </location>
</feature>
<dbReference type="InterPro" id="IPR050121">
    <property type="entry name" value="Cytochrome_P450_monoxygenase"/>
</dbReference>
<evidence type="ECO:0000256" key="2">
    <source>
        <dbReference type="ARBA" id="ARBA00004370"/>
    </source>
</evidence>
<evidence type="ECO:0000256" key="10">
    <source>
        <dbReference type="ARBA" id="ARBA00023004"/>
    </source>
</evidence>
<evidence type="ECO:0000256" key="6">
    <source>
        <dbReference type="ARBA" id="ARBA00022692"/>
    </source>
</evidence>
<dbReference type="InterPro" id="IPR017972">
    <property type="entry name" value="Cyt_P450_CS"/>
</dbReference>
<evidence type="ECO:0000256" key="15">
    <source>
        <dbReference type="SAM" id="SignalP"/>
    </source>
</evidence>
<keyword evidence="5 13" id="KW-0349">Heme</keyword>
<dbReference type="GO" id="GO:0020037">
    <property type="term" value="F:heme binding"/>
    <property type="evidence" value="ECO:0007669"/>
    <property type="project" value="InterPro"/>
</dbReference>
<protein>
    <submittedName>
        <fullName evidence="16">Cytochrome P450</fullName>
    </submittedName>
</protein>
<reference evidence="16 17" key="1">
    <citation type="submission" date="2016-06" db="EMBL/GenBank/DDBJ databases">
        <title>Comparative genomics of the ectomycorrhizal sister species Rhizopogon vinicolor and Rhizopogon vesiculosus (Basidiomycota: Boletales) reveals a divergence of the mating type B locus.</title>
        <authorList>
            <consortium name="DOE Joint Genome Institute"/>
            <person name="Mujic A.B."/>
            <person name="Kuo A."/>
            <person name="Tritt A."/>
            <person name="Lipzen A."/>
            <person name="Chen C."/>
            <person name="Johnson J."/>
            <person name="Sharma A."/>
            <person name="Barry K."/>
            <person name="Grigoriev I.V."/>
            <person name="Spatafora J.W."/>
        </authorList>
    </citation>
    <scope>NUCLEOTIDE SEQUENCE [LARGE SCALE GENOMIC DNA]</scope>
    <source>
        <strain evidence="16 17">AM-OR11-026</strain>
    </source>
</reference>
<evidence type="ECO:0000256" key="1">
    <source>
        <dbReference type="ARBA" id="ARBA00001971"/>
    </source>
</evidence>
<dbReference type="EMBL" id="KV449095">
    <property type="protein sequence ID" value="OAX32164.1"/>
    <property type="molecule type" value="Genomic_DNA"/>
</dbReference>
<dbReference type="PANTHER" id="PTHR24305">
    <property type="entry name" value="CYTOCHROME P450"/>
    <property type="match status" value="1"/>
</dbReference>
<keyword evidence="8" id="KW-1133">Transmembrane helix</keyword>
<feature type="chain" id="PRO_5008597328" evidence="15">
    <location>
        <begin position="19"/>
        <end position="534"/>
    </location>
</feature>
<dbReference type="GO" id="GO:0016705">
    <property type="term" value="F:oxidoreductase activity, acting on paired donors, with incorporation or reduction of molecular oxygen"/>
    <property type="evidence" value="ECO:0007669"/>
    <property type="project" value="InterPro"/>
</dbReference>
<keyword evidence="17" id="KW-1185">Reference proteome</keyword>
<evidence type="ECO:0000256" key="12">
    <source>
        <dbReference type="ARBA" id="ARBA00023136"/>
    </source>
</evidence>
<evidence type="ECO:0000256" key="8">
    <source>
        <dbReference type="ARBA" id="ARBA00022989"/>
    </source>
</evidence>
<keyword evidence="12" id="KW-0472">Membrane</keyword>
<evidence type="ECO:0000313" key="17">
    <source>
        <dbReference type="Proteomes" id="UP000092154"/>
    </source>
</evidence>
<evidence type="ECO:0000313" key="16">
    <source>
        <dbReference type="EMBL" id="OAX32164.1"/>
    </source>
</evidence>
<dbReference type="PRINTS" id="PR00463">
    <property type="entry name" value="EP450I"/>
</dbReference>
<evidence type="ECO:0000256" key="7">
    <source>
        <dbReference type="ARBA" id="ARBA00022723"/>
    </source>
</evidence>
<accession>A0A1B7MHU3</accession>
<feature type="binding site" description="axial binding residue" evidence="13">
    <location>
        <position position="473"/>
    </location>
    <ligand>
        <name>heme</name>
        <dbReference type="ChEBI" id="CHEBI:30413"/>
    </ligand>
    <ligandPart>
        <name>Fe</name>
        <dbReference type="ChEBI" id="CHEBI:18248"/>
    </ligandPart>
</feature>
<dbReference type="Pfam" id="PF00067">
    <property type="entry name" value="p450"/>
    <property type="match status" value="1"/>
</dbReference>
<organism evidence="16 17">
    <name type="scientific">Rhizopogon vinicolor AM-OR11-026</name>
    <dbReference type="NCBI Taxonomy" id="1314800"/>
    <lineage>
        <taxon>Eukaryota</taxon>
        <taxon>Fungi</taxon>
        <taxon>Dikarya</taxon>
        <taxon>Basidiomycota</taxon>
        <taxon>Agaricomycotina</taxon>
        <taxon>Agaricomycetes</taxon>
        <taxon>Agaricomycetidae</taxon>
        <taxon>Boletales</taxon>
        <taxon>Suillineae</taxon>
        <taxon>Rhizopogonaceae</taxon>
        <taxon>Rhizopogon</taxon>
    </lineage>
</organism>
<proteinExistence type="inferred from homology"/>
<comment type="similarity">
    <text evidence="4 14">Belongs to the cytochrome P450 family.</text>
</comment>
<dbReference type="SUPFAM" id="SSF48264">
    <property type="entry name" value="Cytochrome P450"/>
    <property type="match status" value="1"/>
</dbReference>
<keyword evidence="15" id="KW-0732">Signal</keyword>